<feature type="domain" description="2Fe-2S ferredoxin-type" evidence="10">
    <location>
        <begin position="537"/>
        <end position="619"/>
    </location>
</feature>
<evidence type="ECO:0000259" key="11">
    <source>
        <dbReference type="PROSITE" id="PS51340"/>
    </source>
</evidence>
<accession>A0A367FAE1</accession>
<keyword evidence="7" id="KW-0408">Iron</keyword>
<dbReference type="InterPro" id="IPR050415">
    <property type="entry name" value="MRET"/>
</dbReference>
<evidence type="ECO:0000313" key="13">
    <source>
        <dbReference type="EMBL" id="RCG26657.1"/>
    </source>
</evidence>
<dbReference type="PANTHER" id="PTHR47354:SF6">
    <property type="entry name" value="NADH OXIDOREDUCTASE HCR"/>
    <property type="match status" value="1"/>
</dbReference>
<keyword evidence="5" id="KW-0274">FAD</keyword>
<name>A0A367FAE1_9ACTN</name>
<dbReference type="AlphaFoldDB" id="A0A367FAE1"/>
<dbReference type="Gene3D" id="3.40.50.80">
    <property type="entry name" value="Nucleotide-binding domain of ferredoxin-NADP reductase (FNR) module"/>
    <property type="match status" value="1"/>
</dbReference>
<dbReference type="SUPFAM" id="SSF50800">
    <property type="entry name" value="PK beta-barrel domain-like"/>
    <property type="match status" value="1"/>
</dbReference>
<dbReference type="PANTHER" id="PTHR47354">
    <property type="entry name" value="NADH OXIDOREDUCTASE HCR"/>
    <property type="match status" value="1"/>
</dbReference>
<feature type="region of interest" description="Disordered" evidence="9">
    <location>
        <begin position="1"/>
        <end position="28"/>
    </location>
</feature>
<dbReference type="SUPFAM" id="SSF63380">
    <property type="entry name" value="Riboflavin synthase domain-like"/>
    <property type="match status" value="1"/>
</dbReference>
<dbReference type="Pfam" id="PF00111">
    <property type="entry name" value="Fer2"/>
    <property type="match status" value="1"/>
</dbReference>
<dbReference type="Pfam" id="PF03473">
    <property type="entry name" value="MOSC"/>
    <property type="match status" value="1"/>
</dbReference>
<evidence type="ECO:0000256" key="4">
    <source>
        <dbReference type="ARBA" id="ARBA00022723"/>
    </source>
</evidence>
<comment type="cofactor">
    <cofactor evidence="1">
        <name>FAD</name>
        <dbReference type="ChEBI" id="CHEBI:57692"/>
    </cofactor>
</comment>
<proteinExistence type="predicted"/>
<dbReference type="Gene3D" id="2.40.30.10">
    <property type="entry name" value="Translation factors"/>
    <property type="match status" value="1"/>
</dbReference>
<dbReference type="InterPro" id="IPR036010">
    <property type="entry name" value="2Fe-2S_ferredoxin-like_sf"/>
</dbReference>
<reference evidence="13 14" key="1">
    <citation type="submission" date="2018-06" db="EMBL/GenBank/DDBJ databases">
        <title>Streptomyces reniochalinae sp. nov. and Streptomyces diacarnus sp. nov. from marine sponges.</title>
        <authorList>
            <person name="Li L."/>
        </authorList>
    </citation>
    <scope>NUCLEOTIDE SEQUENCE [LARGE SCALE GENOMIC DNA]</scope>
    <source>
        <strain evidence="13 14">LHW51701</strain>
    </source>
</reference>
<evidence type="ECO:0000256" key="1">
    <source>
        <dbReference type="ARBA" id="ARBA00001974"/>
    </source>
</evidence>
<dbReference type="InterPro" id="IPR011037">
    <property type="entry name" value="Pyrv_Knase-like_insert_dom_sf"/>
</dbReference>
<dbReference type="InterPro" id="IPR017938">
    <property type="entry name" value="Riboflavin_synthase-like_b-brl"/>
</dbReference>
<feature type="domain" description="MOSC" evidence="11">
    <location>
        <begin position="117"/>
        <end position="272"/>
    </location>
</feature>
<dbReference type="PROSITE" id="PS51384">
    <property type="entry name" value="FAD_FR"/>
    <property type="match status" value="1"/>
</dbReference>
<dbReference type="GO" id="GO:0051537">
    <property type="term" value="F:2 iron, 2 sulfur cluster binding"/>
    <property type="evidence" value="ECO:0007669"/>
    <property type="project" value="UniProtKB-KW"/>
</dbReference>
<evidence type="ECO:0000256" key="7">
    <source>
        <dbReference type="ARBA" id="ARBA00023004"/>
    </source>
</evidence>
<evidence type="ECO:0000256" key="5">
    <source>
        <dbReference type="ARBA" id="ARBA00022827"/>
    </source>
</evidence>
<dbReference type="SUPFAM" id="SSF54292">
    <property type="entry name" value="2Fe-2S ferredoxin-like"/>
    <property type="match status" value="1"/>
</dbReference>
<evidence type="ECO:0000256" key="9">
    <source>
        <dbReference type="SAM" id="MobiDB-lite"/>
    </source>
</evidence>
<dbReference type="InterPro" id="IPR005302">
    <property type="entry name" value="MoCF_Sase_C"/>
</dbReference>
<dbReference type="Gene3D" id="3.10.20.30">
    <property type="match status" value="1"/>
</dbReference>
<dbReference type="Pfam" id="PF00970">
    <property type="entry name" value="FAD_binding_6"/>
    <property type="match status" value="1"/>
</dbReference>
<dbReference type="Proteomes" id="UP000252914">
    <property type="component" value="Unassembled WGS sequence"/>
</dbReference>
<dbReference type="PROSITE" id="PS51085">
    <property type="entry name" value="2FE2S_FER_2"/>
    <property type="match status" value="1"/>
</dbReference>
<evidence type="ECO:0000259" key="12">
    <source>
        <dbReference type="PROSITE" id="PS51384"/>
    </source>
</evidence>
<feature type="domain" description="FAD-binding FR-type" evidence="12">
    <location>
        <begin position="288"/>
        <end position="390"/>
    </location>
</feature>
<dbReference type="GO" id="GO:0016491">
    <property type="term" value="F:oxidoreductase activity"/>
    <property type="evidence" value="ECO:0007669"/>
    <property type="project" value="UniProtKB-KW"/>
</dbReference>
<dbReference type="Gene3D" id="2.40.33.20">
    <property type="entry name" value="PK beta-barrel domain-like"/>
    <property type="match status" value="1"/>
</dbReference>
<evidence type="ECO:0000256" key="2">
    <source>
        <dbReference type="ARBA" id="ARBA00022630"/>
    </source>
</evidence>
<evidence type="ECO:0000256" key="6">
    <source>
        <dbReference type="ARBA" id="ARBA00023002"/>
    </source>
</evidence>
<evidence type="ECO:0000256" key="3">
    <source>
        <dbReference type="ARBA" id="ARBA00022714"/>
    </source>
</evidence>
<gene>
    <name evidence="13" type="ORF">DTL70_06235</name>
</gene>
<evidence type="ECO:0000313" key="14">
    <source>
        <dbReference type="Proteomes" id="UP000252914"/>
    </source>
</evidence>
<dbReference type="EMBL" id="QOIN01000033">
    <property type="protein sequence ID" value="RCG26657.1"/>
    <property type="molecule type" value="Genomic_DNA"/>
</dbReference>
<dbReference type="InterPro" id="IPR008333">
    <property type="entry name" value="Cbr1-like_FAD-bd_dom"/>
</dbReference>
<keyword evidence="3" id="KW-0001">2Fe-2S</keyword>
<sequence length="619" mass="65881">MREARGRILGARTGEAGHPVPPRSAPRECSPLSQLARIARIVRHPVKGLPGHGIPLARLTALGGVPRDRLFAFARRPVPAGGTWASTRHFHALVAAPGPADGRVRIDEEAGTATLTHPTYESVTVPLDPHAPGLVARTDWFGGAELHRAEHGYWDDKATVSLLNLASVEALSDACGHAVDPRRFRANLWLAHLPAWAELDLPGARIAVGGARLEVLHPVNRCAATSVDPGRARRDLNVPAELATRFGHLYCGLRARVVEPGTVREDDPVVLLAPGRPVPLHGGPQPAAWPRRARVEERVRHGDGAVSLWLADPLAEERPAPRHGQHVLVTAHTAAGPLWRAYTVSAHDAGRLRITVKHEPEGRMSPHLHRHAHPGTLLTVSGPHGRTVLDDDAARPLLLASAGIGVTQTAALLHGCAAEQPDRRVEVVHTARGPEDLALWPEILDLATRLPHARARLHLTRATARDAERLDAVRGRPVLDDADPASTAFLCGPASFLATARKALRAAGLADARVHEEVFASPGASGTAPEETPEGPFTVRFAASGRTAKWRPESGTLAELAESEGLTVPSGCRAGACRSCSKPLCDGRVVYPLPPTLPPDRGTALLCSAVPASDTVIDL</sequence>
<dbReference type="InterPro" id="IPR039261">
    <property type="entry name" value="FNR_nucleotide-bd"/>
</dbReference>
<dbReference type="GO" id="GO:0030170">
    <property type="term" value="F:pyridoxal phosphate binding"/>
    <property type="evidence" value="ECO:0007669"/>
    <property type="project" value="InterPro"/>
</dbReference>
<keyword evidence="14" id="KW-1185">Reference proteome</keyword>
<keyword evidence="2" id="KW-0285">Flavoprotein</keyword>
<evidence type="ECO:0000259" key="10">
    <source>
        <dbReference type="PROSITE" id="PS51085"/>
    </source>
</evidence>
<keyword evidence="8" id="KW-0411">Iron-sulfur</keyword>
<dbReference type="InterPro" id="IPR001041">
    <property type="entry name" value="2Fe-2S_ferredoxin-type"/>
</dbReference>
<comment type="caution">
    <text evidence="13">The sequence shown here is derived from an EMBL/GenBank/DDBJ whole genome shotgun (WGS) entry which is preliminary data.</text>
</comment>
<dbReference type="InterPro" id="IPR012675">
    <property type="entry name" value="Beta-grasp_dom_sf"/>
</dbReference>
<protein>
    <submittedName>
        <fullName evidence="13">MOSC domain-containing protein</fullName>
    </submittedName>
</protein>
<keyword evidence="4" id="KW-0479">Metal-binding</keyword>
<dbReference type="GO" id="GO:0030151">
    <property type="term" value="F:molybdenum ion binding"/>
    <property type="evidence" value="ECO:0007669"/>
    <property type="project" value="InterPro"/>
</dbReference>
<dbReference type="InterPro" id="IPR017927">
    <property type="entry name" value="FAD-bd_FR_type"/>
</dbReference>
<keyword evidence="6" id="KW-0560">Oxidoreductase</keyword>
<dbReference type="PROSITE" id="PS51340">
    <property type="entry name" value="MOSC"/>
    <property type="match status" value="1"/>
</dbReference>
<evidence type="ECO:0000256" key="8">
    <source>
        <dbReference type="ARBA" id="ARBA00023014"/>
    </source>
</evidence>
<dbReference type="SUPFAM" id="SSF52343">
    <property type="entry name" value="Ferredoxin reductase-like, C-terminal NADP-linked domain"/>
    <property type="match status" value="1"/>
</dbReference>
<dbReference type="CDD" id="cd00207">
    <property type="entry name" value="fer2"/>
    <property type="match status" value="1"/>
</dbReference>
<organism evidence="13 14">
    <name type="scientific">Streptomyces diacarni</name>
    <dbReference type="NCBI Taxonomy" id="2800381"/>
    <lineage>
        <taxon>Bacteria</taxon>
        <taxon>Bacillati</taxon>
        <taxon>Actinomycetota</taxon>
        <taxon>Actinomycetes</taxon>
        <taxon>Kitasatosporales</taxon>
        <taxon>Streptomycetaceae</taxon>
        <taxon>Streptomyces</taxon>
    </lineage>
</organism>